<protein>
    <submittedName>
        <fullName evidence="1">Uncharacterized protein</fullName>
    </submittedName>
</protein>
<comment type="caution">
    <text evidence="1">The sequence shown here is derived from an EMBL/GenBank/DDBJ whole genome shotgun (WGS) entry which is preliminary data.</text>
</comment>
<sequence length="200" mass="22335">MKLLELSGHFKQDNCFSLLILEHHHLLTIIMRVISVSVLVCVLVSVLGTQAYDYHGTDHYCSSGYSLADYTVPHCYKLIQKQMGWTDALAYCKRDGGTLASVHSTAEYDLILNMVKDTQSISAYAWVGLNDREQEGKYVWTDGSSASWVWSSSARQQQWGNEDCVAVNSYAGFEGFDDIKCDSSCTFVCMRMATNVPVIG</sequence>
<accession>A0ACC2F8Y6</accession>
<gene>
    <name evidence="1" type="ORF">DPEC_G00330470</name>
</gene>
<evidence type="ECO:0000313" key="2">
    <source>
        <dbReference type="Proteomes" id="UP001157502"/>
    </source>
</evidence>
<dbReference type="Proteomes" id="UP001157502">
    <property type="component" value="Chromosome 32"/>
</dbReference>
<dbReference type="EMBL" id="CM055759">
    <property type="protein sequence ID" value="KAJ7987819.1"/>
    <property type="molecule type" value="Genomic_DNA"/>
</dbReference>
<proteinExistence type="predicted"/>
<reference evidence="1" key="1">
    <citation type="submission" date="2021-05" db="EMBL/GenBank/DDBJ databases">
        <authorList>
            <person name="Pan Q."/>
            <person name="Jouanno E."/>
            <person name="Zahm M."/>
            <person name="Klopp C."/>
            <person name="Cabau C."/>
            <person name="Louis A."/>
            <person name="Berthelot C."/>
            <person name="Parey E."/>
            <person name="Roest Crollius H."/>
            <person name="Montfort J."/>
            <person name="Robinson-Rechavi M."/>
            <person name="Bouchez O."/>
            <person name="Lampietro C."/>
            <person name="Lopez Roques C."/>
            <person name="Donnadieu C."/>
            <person name="Postlethwait J."/>
            <person name="Bobe J."/>
            <person name="Dillon D."/>
            <person name="Chandos A."/>
            <person name="von Hippel F."/>
            <person name="Guiguen Y."/>
        </authorList>
    </citation>
    <scope>NUCLEOTIDE SEQUENCE</scope>
    <source>
        <strain evidence="1">YG-Jan2019</strain>
    </source>
</reference>
<evidence type="ECO:0000313" key="1">
    <source>
        <dbReference type="EMBL" id="KAJ7987819.1"/>
    </source>
</evidence>
<keyword evidence="2" id="KW-1185">Reference proteome</keyword>
<name>A0ACC2F8Y6_DALPE</name>
<organism evidence="1 2">
    <name type="scientific">Dallia pectoralis</name>
    <name type="common">Alaska blackfish</name>
    <dbReference type="NCBI Taxonomy" id="75939"/>
    <lineage>
        <taxon>Eukaryota</taxon>
        <taxon>Metazoa</taxon>
        <taxon>Chordata</taxon>
        <taxon>Craniata</taxon>
        <taxon>Vertebrata</taxon>
        <taxon>Euteleostomi</taxon>
        <taxon>Actinopterygii</taxon>
        <taxon>Neopterygii</taxon>
        <taxon>Teleostei</taxon>
        <taxon>Protacanthopterygii</taxon>
        <taxon>Esociformes</taxon>
        <taxon>Umbridae</taxon>
        <taxon>Dallia</taxon>
    </lineage>
</organism>